<dbReference type="Gene3D" id="1.10.20.10">
    <property type="entry name" value="Histone, subunit A"/>
    <property type="match status" value="1"/>
</dbReference>
<feature type="domain" description="Bromo" evidence="10">
    <location>
        <begin position="446"/>
        <end position="516"/>
    </location>
</feature>
<evidence type="ECO:0000256" key="4">
    <source>
        <dbReference type="ARBA" id="ARBA00023117"/>
    </source>
</evidence>
<dbReference type="GO" id="GO:0005634">
    <property type="term" value="C:nucleus"/>
    <property type="evidence" value="ECO:0007669"/>
    <property type="project" value="UniProtKB-SubCell"/>
</dbReference>
<evidence type="ECO:0000256" key="5">
    <source>
        <dbReference type="ARBA" id="ARBA00023163"/>
    </source>
</evidence>
<keyword evidence="4 8" id="KW-0103">Bromodomain</keyword>
<dbReference type="Proteomes" id="UP000006310">
    <property type="component" value="Chromosome 10"/>
</dbReference>
<feature type="compositionally biased region" description="Acidic residues" evidence="9">
    <location>
        <begin position="558"/>
        <end position="568"/>
    </location>
</feature>
<dbReference type="GO" id="GO:0046695">
    <property type="term" value="C:SLIK (SAGA-like) complex"/>
    <property type="evidence" value="ECO:0007669"/>
    <property type="project" value="EnsemblFungi"/>
</dbReference>
<feature type="compositionally biased region" description="Basic and acidic residues" evidence="9">
    <location>
        <begin position="582"/>
        <end position="615"/>
    </location>
</feature>
<dbReference type="Pfam" id="PF00439">
    <property type="entry name" value="Bromodomain"/>
    <property type="match status" value="1"/>
</dbReference>
<dbReference type="InterPro" id="IPR001487">
    <property type="entry name" value="Bromodomain"/>
</dbReference>
<evidence type="ECO:0000256" key="6">
    <source>
        <dbReference type="ARBA" id="ARBA00023242"/>
    </source>
</evidence>
<feature type="compositionally biased region" description="Basic and acidic residues" evidence="9">
    <location>
        <begin position="673"/>
        <end position="701"/>
    </location>
</feature>
<dbReference type="PROSITE" id="PS50014">
    <property type="entry name" value="BROMODOMAIN_2"/>
    <property type="match status" value="1"/>
</dbReference>
<dbReference type="InterPro" id="IPR037782">
    <property type="entry name" value="Spt7"/>
</dbReference>
<dbReference type="InterPro" id="IPR009072">
    <property type="entry name" value="Histone-fold"/>
</dbReference>
<evidence type="ECO:0000256" key="1">
    <source>
        <dbReference type="ARBA" id="ARBA00004123"/>
    </source>
</evidence>
<dbReference type="HOGENOM" id="CLU_006198_0_1_1"/>
<keyword evidence="2" id="KW-0597">Phosphoprotein</keyword>
<dbReference type="STRING" id="1071383.J7RR40"/>
<dbReference type="GO" id="GO:0046982">
    <property type="term" value="F:protein heterodimerization activity"/>
    <property type="evidence" value="ECO:0007669"/>
    <property type="project" value="InterPro"/>
</dbReference>
<proteinExistence type="predicted"/>
<dbReference type="OrthoDB" id="21449at2759"/>
<dbReference type="Gene3D" id="1.20.920.10">
    <property type="entry name" value="Bromodomain-like"/>
    <property type="match status" value="1"/>
</dbReference>
<dbReference type="KEGG" id="kng:KNAG_0J02330"/>
<protein>
    <recommendedName>
        <fullName evidence="7">SAGA complex subunit Spt7</fullName>
    </recommendedName>
</protein>
<dbReference type="FunFam" id="1.20.920.10:FF:000032">
    <property type="entry name" value="Transcriptional activator spt7"/>
    <property type="match status" value="1"/>
</dbReference>
<evidence type="ECO:0000313" key="11">
    <source>
        <dbReference type="EMBL" id="CCK72313.1"/>
    </source>
</evidence>
<dbReference type="GO" id="GO:0000124">
    <property type="term" value="C:SAGA complex"/>
    <property type="evidence" value="ECO:0007669"/>
    <property type="project" value="EnsemblFungi"/>
</dbReference>
<gene>
    <name evidence="11" type="primary">KNAG0J02330</name>
    <name evidence="11" type="ordered locus">KNAG_0J02330</name>
</gene>
<evidence type="ECO:0000313" key="12">
    <source>
        <dbReference type="Proteomes" id="UP000006310"/>
    </source>
</evidence>
<dbReference type="GO" id="GO:0000747">
    <property type="term" value="P:conjugation with cellular fusion"/>
    <property type="evidence" value="ECO:0007669"/>
    <property type="project" value="EnsemblFungi"/>
</dbReference>
<evidence type="ECO:0000256" key="7">
    <source>
        <dbReference type="ARBA" id="ARBA00093633"/>
    </source>
</evidence>
<dbReference type="CDD" id="cd22927">
    <property type="entry name" value="HFD_SPT7"/>
    <property type="match status" value="1"/>
</dbReference>
<dbReference type="InterPro" id="IPR036427">
    <property type="entry name" value="Bromodomain-like_sf"/>
</dbReference>
<reference evidence="11 12" key="1">
    <citation type="journal article" date="2011" name="Proc. Natl. Acad. Sci. U.S.A.">
        <title>Evolutionary erosion of yeast sex chromosomes by mating-type switching accidents.</title>
        <authorList>
            <person name="Gordon J.L."/>
            <person name="Armisen D."/>
            <person name="Proux-Wera E."/>
            <person name="Oheigeartaigh S.S."/>
            <person name="Byrne K.P."/>
            <person name="Wolfe K.H."/>
        </authorList>
    </citation>
    <scope>NUCLEOTIDE SEQUENCE [LARGE SCALE GENOMIC DNA]</scope>
    <source>
        <strain evidence="12">ATCC MYA-139 / BCRC 22969 / CBS 8797 / CCRC 22969 / KCTC 17520 / NBRC 10181 / NCYC 3082</strain>
    </source>
</reference>
<dbReference type="Pfam" id="PF07524">
    <property type="entry name" value="Bromo_TP"/>
    <property type="match status" value="1"/>
</dbReference>
<dbReference type="GO" id="GO:0005198">
    <property type="term" value="F:structural molecule activity"/>
    <property type="evidence" value="ECO:0007669"/>
    <property type="project" value="EnsemblFungi"/>
</dbReference>
<feature type="compositionally biased region" description="Acidic residues" evidence="9">
    <location>
        <begin position="702"/>
        <end position="726"/>
    </location>
</feature>
<evidence type="ECO:0000256" key="2">
    <source>
        <dbReference type="ARBA" id="ARBA00022553"/>
    </source>
</evidence>
<evidence type="ECO:0000256" key="8">
    <source>
        <dbReference type="PROSITE-ProRule" id="PRU00035"/>
    </source>
</evidence>
<dbReference type="GO" id="GO:0006357">
    <property type="term" value="P:regulation of transcription by RNA polymerase II"/>
    <property type="evidence" value="ECO:0007669"/>
    <property type="project" value="EnsemblFungi"/>
</dbReference>
<organism evidence="11 12">
    <name type="scientific">Huiozyma naganishii (strain ATCC MYA-139 / BCRC 22969 / CBS 8797 / KCTC 17520 / NBRC 10181 / NCYC 3082 / Yp74L-3)</name>
    <name type="common">Yeast</name>
    <name type="synonym">Kazachstania naganishii</name>
    <dbReference type="NCBI Taxonomy" id="1071383"/>
    <lineage>
        <taxon>Eukaryota</taxon>
        <taxon>Fungi</taxon>
        <taxon>Dikarya</taxon>
        <taxon>Ascomycota</taxon>
        <taxon>Saccharomycotina</taxon>
        <taxon>Saccharomycetes</taxon>
        <taxon>Saccharomycetales</taxon>
        <taxon>Saccharomycetaceae</taxon>
        <taxon>Huiozyma</taxon>
    </lineage>
</organism>
<dbReference type="CDD" id="cd05510">
    <property type="entry name" value="Bromo_SPT7_like"/>
    <property type="match status" value="1"/>
</dbReference>
<dbReference type="GO" id="GO:0006325">
    <property type="term" value="P:chromatin organization"/>
    <property type="evidence" value="ECO:0007669"/>
    <property type="project" value="EnsemblFungi"/>
</dbReference>
<dbReference type="SMART" id="SM00297">
    <property type="entry name" value="BROMO"/>
    <property type="match status" value="1"/>
</dbReference>
<dbReference type="EMBL" id="HE978323">
    <property type="protein sequence ID" value="CCK72313.1"/>
    <property type="molecule type" value="Genomic_DNA"/>
</dbReference>
<dbReference type="PROSITE" id="PS00633">
    <property type="entry name" value="BROMODOMAIN_1"/>
    <property type="match status" value="1"/>
</dbReference>
<keyword evidence="6" id="KW-0539">Nucleus</keyword>
<accession>J7RR40</accession>
<feature type="compositionally biased region" description="Acidic residues" evidence="9">
    <location>
        <begin position="220"/>
        <end position="234"/>
    </location>
</feature>
<feature type="region of interest" description="Disordered" evidence="9">
    <location>
        <begin position="218"/>
        <end position="243"/>
    </location>
</feature>
<dbReference type="InterPro" id="IPR006565">
    <property type="entry name" value="BTP"/>
</dbReference>
<evidence type="ECO:0000256" key="9">
    <source>
        <dbReference type="SAM" id="MobiDB-lite"/>
    </source>
</evidence>
<dbReference type="GO" id="GO:0065003">
    <property type="term" value="P:protein-containing complex assembly"/>
    <property type="evidence" value="ECO:0007669"/>
    <property type="project" value="EnsemblFungi"/>
</dbReference>
<comment type="subcellular location">
    <subcellularLocation>
        <location evidence="1">Nucleus</location>
    </subcellularLocation>
</comment>
<evidence type="ECO:0000256" key="3">
    <source>
        <dbReference type="ARBA" id="ARBA00023015"/>
    </source>
</evidence>
<dbReference type="InterPro" id="IPR018359">
    <property type="entry name" value="Bromodomain_CS"/>
</dbReference>
<dbReference type="OMA" id="RHICHKI"/>
<feature type="region of interest" description="Disordered" evidence="9">
    <location>
        <begin position="318"/>
        <end position="378"/>
    </location>
</feature>
<dbReference type="PRINTS" id="PR00503">
    <property type="entry name" value="BROMODOMAIN"/>
</dbReference>
<dbReference type="SUPFAM" id="SSF47370">
    <property type="entry name" value="Bromodomain"/>
    <property type="match status" value="1"/>
</dbReference>
<dbReference type="PANTHER" id="PTHR47343:SF1">
    <property type="entry name" value="TRANSCRIPTIONAL ACTIVATOR SPT7"/>
    <property type="match status" value="1"/>
</dbReference>
<reference evidence="12" key="2">
    <citation type="submission" date="2012-08" db="EMBL/GenBank/DDBJ databases">
        <title>Genome sequence of Kazachstania naganishii.</title>
        <authorList>
            <person name="Gordon J.L."/>
            <person name="Armisen D."/>
            <person name="Proux-Wera E."/>
            <person name="OhEigeartaigh S.S."/>
            <person name="Byrne K.P."/>
            <person name="Wolfe K.H."/>
        </authorList>
    </citation>
    <scope>NUCLEOTIDE SEQUENCE [LARGE SCALE GENOMIC DNA]</scope>
    <source>
        <strain evidence="12">ATCC MYA-139 / BCRC 22969 / CBS 8797 / CCRC 22969 / KCTC 17520 / NBRC 10181 / NCYC 3082</strain>
    </source>
</reference>
<keyword evidence="3" id="KW-0805">Transcription regulation</keyword>
<keyword evidence="5" id="KW-0804">Transcription</keyword>
<keyword evidence="12" id="KW-1185">Reference proteome</keyword>
<evidence type="ECO:0000259" key="10">
    <source>
        <dbReference type="PROSITE" id="PS50014"/>
    </source>
</evidence>
<feature type="compositionally biased region" description="Polar residues" evidence="9">
    <location>
        <begin position="1296"/>
        <end position="1315"/>
    </location>
</feature>
<dbReference type="GeneID" id="34528068"/>
<feature type="region of interest" description="Disordered" evidence="9">
    <location>
        <begin position="552"/>
        <end position="734"/>
    </location>
</feature>
<dbReference type="RefSeq" id="XP_022466558.1">
    <property type="nucleotide sequence ID" value="XM_022610243.1"/>
</dbReference>
<feature type="region of interest" description="Disordered" evidence="9">
    <location>
        <begin position="1293"/>
        <end position="1315"/>
    </location>
</feature>
<sequence>MVSKFSLINYQQTDPRRLLTLTEKLFNDHAFEAYLTPQQLIVLEYILSIKLQEKKFQIWIELMNGNVELSVVNVPSQTALSIDQETTVDGGIVSERNSLQGLNLPDTANRNLEDAKQEATLDPDSIEAEEDMSQLDLDDLNQHISGSDFIGNLSLKIRYVLWQCAVDVFGKDIADIDDLGEGERGELEYILPNDDSDDLFTNDKVEEGKIDSTLTKTVNESEDDNYDDDDDYDTEEKPRIEGSESDQLGNIELDDDVEVEVGESNKLVLKMKISKNTLKRLRCNNFEAIMHNWTKIYHSFENDRETMLKRLKLEKNDELLEPPQKKRSHKELTDTESTPNHLFVEIPNKHSDQIDGENSSPSKQGNKRPKQDDQTPSVNLGIANLSLKHLLGSIQANRSKLNITDYELKHLITDVRKNRSKWTSDDRIGQEELYEACEKVVLELRNYTEHSTPFLNKVSKREAPNYHQIIKKSMDLNTVLKKLKTFQYESKQEFVDDIMLIWKNCLTYNSDPSHFLRAHAIAMQKKSLQLIPMIPNITIRSRADVEKEIADMDKDKDYEDDAAEDEEIAGSGRKGLNMGAHKPAEEKVENIPMNDDNHSTKEDDSALPQDNHEHEDSDADADAYDSQTEHLQEKSNVHSGKEPLNTDNMTNGKPETLETAAAEHSGDNVADIQTKEQMDKDVDMNTEVESKREGETEKEEIGKDEDEDDDDDDDDEGEEEEEDDMADSQSYFIEKDDTRDDIELLLWKSATAKVRAEICLRRSGFFKEGKINKLSTALLKNPQMMKPFEQLFQEYKEQKAAESYRQKIEQESVMKNGFGTVLKNEEEEQIVPRSDDTPFMEKIFNDIEAENSMFLQEYDSVNGLPEIAYHGINPETVEKEENDYVDHLLETGETHQSPFLRNKNRGMNPKINANIQLIQQIRHICHKISLIRMLQNPQYLNNSKSSANSTAIINHRFAYQDINDSLDLDPVSQLNSRDNKNNRELIWRIMHKNVSKISMTNGFETTQPSAINMLTEIAGDYLSNLLRTIKVHQESTTLNKLEMPEILNLTLLENGIARPDSLYSYMEAEFVKKSKKLNDVKTKLENFLKALLRPTLQELSERNFEDESENFVTGNFANELTGEDFFGFKELGLEKEFGVLSSSVPLQLLTSHFQAADGEKAEQVKKIQTEEVDSVAYSKISKGSLESGNFCAALLPFLRQMYERSKNYTLKPPKGSTQETSTHIENPDLESYMLLEDDEMISKTKGSRLRLPPTGKISTAYKKRPINDAFFIPDTPKKSEPEDGPTPVEVKLDEPSQVSENSLLLGTPTTILSPT</sequence>
<feature type="compositionally biased region" description="Basic and acidic residues" evidence="9">
    <location>
        <begin position="627"/>
        <end position="641"/>
    </location>
</feature>
<dbReference type="PANTHER" id="PTHR47343">
    <property type="entry name" value="TRANSCRIPTIONAL ACTIVATOR SPT7"/>
    <property type="match status" value="1"/>
</dbReference>
<name>J7RR40_HUIN7</name>
<dbReference type="eggNOG" id="KOG1472">
    <property type="taxonomic scope" value="Eukaryota"/>
</dbReference>